<keyword evidence="11" id="KW-1185">Reference proteome</keyword>
<reference evidence="10 11" key="1">
    <citation type="submission" date="2016-07" db="EMBL/GenBank/DDBJ databases">
        <title>Pervasive Adenine N6-methylation of Active Genes in Fungi.</title>
        <authorList>
            <consortium name="DOE Joint Genome Institute"/>
            <person name="Mondo S.J."/>
            <person name="Dannebaum R.O."/>
            <person name="Kuo R.C."/>
            <person name="Labutti K."/>
            <person name="Haridas S."/>
            <person name="Kuo A."/>
            <person name="Salamov A."/>
            <person name="Ahrendt S.R."/>
            <person name="Lipzen A."/>
            <person name="Sullivan W."/>
            <person name="Andreopoulos W.B."/>
            <person name="Clum A."/>
            <person name="Lindquist E."/>
            <person name="Daum C."/>
            <person name="Ramamoorthy G.K."/>
            <person name="Gryganskyi A."/>
            <person name="Culley D."/>
            <person name="Magnuson J.K."/>
            <person name="James T.Y."/>
            <person name="O'Malley M.A."/>
            <person name="Stajich J.E."/>
            <person name="Spatafora J.W."/>
            <person name="Visel A."/>
            <person name="Grigoriev I.V."/>
        </authorList>
    </citation>
    <scope>NUCLEOTIDE SEQUENCE [LARGE SCALE GENOMIC DNA]</scope>
    <source>
        <strain evidence="10 11">CBS 115471</strain>
    </source>
</reference>
<dbReference type="CDD" id="cd21176">
    <property type="entry name" value="LPMO_auxiliary-like"/>
    <property type="match status" value="1"/>
</dbReference>
<dbReference type="InterPro" id="IPR046530">
    <property type="entry name" value="BIM1-like_dom"/>
</dbReference>
<protein>
    <recommendedName>
        <fullName evidence="9">Copper acquisition factor BIM1-like domain-containing protein</fullName>
    </recommendedName>
</protein>
<evidence type="ECO:0000256" key="1">
    <source>
        <dbReference type="ARBA" id="ARBA00004609"/>
    </source>
</evidence>
<evidence type="ECO:0000256" key="8">
    <source>
        <dbReference type="SAM" id="SignalP"/>
    </source>
</evidence>
<organism evidence="10 11">
    <name type="scientific">Clohesyomyces aquaticus</name>
    <dbReference type="NCBI Taxonomy" id="1231657"/>
    <lineage>
        <taxon>Eukaryota</taxon>
        <taxon>Fungi</taxon>
        <taxon>Dikarya</taxon>
        <taxon>Ascomycota</taxon>
        <taxon>Pezizomycotina</taxon>
        <taxon>Dothideomycetes</taxon>
        <taxon>Pleosporomycetidae</taxon>
        <taxon>Pleosporales</taxon>
        <taxon>Lindgomycetaceae</taxon>
        <taxon>Clohesyomyces</taxon>
    </lineage>
</organism>
<keyword evidence="4 8" id="KW-0732">Signal</keyword>
<accession>A0A1Y1YM80</accession>
<dbReference type="PANTHER" id="PTHR34992">
    <property type="entry name" value="HYPHAL ANASTAMOSIS-7 PROTEIN"/>
    <property type="match status" value="1"/>
</dbReference>
<keyword evidence="3" id="KW-0336">GPI-anchor</keyword>
<evidence type="ECO:0000313" key="10">
    <source>
        <dbReference type="EMBL" id="ORX98866.1"/>
    </source>
</evidence>
<keyword evidence="2" id="KW-1003">Cell membrane</keyword>
<dbReference type="Pfam" id="PF20238">
    <property type="entry name" value="BIM1-like_dom"/>
    <property type="match status" value="1"/>
</dbReference>
<dbReference type="AlphaFoldDB" id="A0A1Y1YM80"/>
<dbReference type="STRING" id="1231657.A0A1Y1YM80"/>
<feature type="chain" id="PRO_5012327440" description="Copper acquisition factor BIM1-like domain-containing protein" evidence="8">
    <location>
        <begin position="17"/>
        <end position="159"/>
    </location>
</feature>
<dbReference type="InterPro" id="IPR046936">
    <property type="entry name" value="BIM1-like"/>
</dbReference>
<evidence type="ECO:0000256" key="3">
    <source>
        <dbReference type="ARBA" id="ARBA00022622"/>
    </source>
</evidence>
<comment type="subcellular location">
    <subcellularLocation>
        <location evidence="1">Cell membrane</location>
        <topology evidence="1">Lipid-anchor</topology>
        <topology evidence="1">GPI-anchor</topology>
    </subcellularLocation>
</comment>
<keyword evidence="6" id="KW-0325">Glycoprotein</keyword>
<evidence type="ECO:0000256" key="6">
    <source>
        <dbReference type="ARBA" id="ARBA00023180"/>
    </source>
</evidence>
<evidence type="ECO:0000259" key="9">
    <source>
        <dbReference type="Pfam" id="PF20238"/>
    </source>
</evidence>
<gene>
    <name evidence="10" type="ORF">BCR34DRAFT_576860</name>
</gene>
<proteinExistence type="predicted"/>
<dbReference type="PANTHER" id="PTHR34992:SF1">
    <property type="entry name" value="COPPER ACQUISITION FACTOR BIM1-LIKE DOMAIN-CONTAINING PROTEIN"/>
    <property type="match status" value="1"/>
</dbReference>
<feature type="signal peptide" evidence="8">
    <location>
        <begin position="1"/>
        <end position="16"/>
    </location>
</feature>
<evidence type="ECO:0000256" key="4">
    <source>
        <dbReference type="ARBA" id="ARBA00022729"/>
    </source>
</evidence>
<keyword evidence="7" id="KW-0449">Lipoprotein</keyword>
<comment type="caution">
    <text evidence="10">The sequence shown here is derived from an EMBL/GenBank/DDBJ whole genome shotgun (WGS) entry which is preliminary data.</text>
</comment>
<sequence>MRLIFLVSLFSILGSAHYVLQYPISIGYNDALETTGPCGSFSATDRSKGVTNWPVAGSAIKVLTTHPSVTWEFRAAKLSAPTVWTSLTPILTQTAGIGTLCEPQIPGLPAWIGLDAILQIISHAPDGNLYQCAAIKFVAGGPAAPPAGCTNTTGFALHW</sequence>
<dbReference type="Proteomes" id="UP000193144">
    <property type="component" value="Unassembled WGS sequence"/>
</dbReference>
<dbReference type="GO" id="GO:0098552">
    <property type="term" value="C:side of membrane"/>
    <property type="evidence" value="ECO:0007669"/>
    <property type="project" value="UniProtKB-KW"/>
</dbReference>
<dbReference type="OrthoDB" id="2146436at2759"/>
<feature type="domain" description="Copper acquisition factor BIM1-like" evidence="9">
    <location>
        <begin position="15"/>
        <end position="154"/>
    </location>
</feature>
<evidence type="ECO:0000256" key="7">
    <source>
        <dbReference type="ARBA" id="ARBA00023288"/>
    </source>
</evidence>
<keyword evidence="5" id="KW-0472">Membrane</keyword>
<evidence type="ECO:0000256" key="5">
    <source>
        <dbReference type="ARBA" id="ARBA00023136"/>
    </source>
</evidence>
<evidence type="ECO:0000256" key="2">
    <source>
        <dbReference type="ARBA" id="ARBA00022475"/>
    </source>
</evidence>
<name>A0A1Y1YM80_9PLEO</name>
<dbReference type="EMBL" id="MCFA01000207">
    <property type="protein sequence ID" value="ORX98866.1"/>
    <property type="molecule type" value="Genomic_DNA"/>
</dbReference>
<evidence type="ECO:0000313" key="11">
    <source>
        <dbReference type="Proteomes" id="UP000193144"/>
    </source>
</evidence>
<dbReference type="GO" id="GO:0005886">
    <property type="term" value="C:plasma membrane"/>
    <property type="evidence" value="ECO:0007669"/>
    <property type="project" value="UniProtKB-SubCell"/>
</dbReference>